<evidence type="ECO:0000256" key="6">
    <source>
        <dbReference type="ARBA" id="ARBA00022984"/>
    </source>
</evidence>
<dbReference type="GO" id="GO:0050511">
    <property type="term" value="F:undecaprenyldiphospho-muramoylpentapeptide beta-N-acetylglucosaminyltransferase activity"/>
    <property type="evidence" value="ECO:0007669"/>
    <property type="project" value="UniProtKB-UniRule"/>
</dbReference>
<organism evidence="13 14">
    <name type="scientific">Granulicella rosea</name>
    <dbReference type="NCBI Taxonomy" id="474952"/>
    <lineage>
        <taxon>Bacteria</taxon>
        <taxon>Pseudomonadati</taxon>
        <taxon>Acidobacteriota</taxon>
        <taxon>Terriglobia</taxon>
        <taxon>Terriglobales</taxon>
        <taxon>Acidobacteriaceae</taxon>
        <taxon>Granulicella</taxon>
    </lineage>
</organism>
<keyword evidence="14" id="KW-1185">Reference proteome</keyword>
<name>A0A239IBB6_9BACT</name>
<proteinExistence type="inferred from homology"/>
<evidence type="ECO:0000256" key="3">
    <source>
        <dbReference type="ARBA" id="ARBA00022676"/>
    </source>
</evidence>
<feature type="binding site" evidence="10">
    <location>
        <position position="164"/>
    </location>
    <ligand>
        <name>UDP-N-acetyl-alpha-D-glucosamine</name>
        <dbReference type="ChEBI" id="CHEBI:57705"/>
    </ligand>
</feature>
<feature type="binding site" evidence="10">
    <location>
        <position position="289"/>
    </location>
    <ligand>
        <name>UDP-N-acetyl-alpha-D-glucosamine</name>
        <dbReference type="ChEBI" id="CHEBI:57705"/>
    </ligand>
</feature>
<evidence type="ECO:0000259" key="11">
    <source>
        <dbReference type="Pfam" id="PF03033"/>
    </source>
</evidence>
<comment type="subcellular location">
    <subcellularLocation>
        <location evidence="10">Cell membrane</location>
        <topology evidence="10">Peripheral membrane protein</topology>
        <orientation evidence="10">Cytoplasmic side</orientation>
    </subcellularLocation>
</comment>
<accession>A0A239IBB6</accession>
<evidence type="ECO:0000256" key="7">
    <source>
        <dbReference type="ARBA" id="ARBA00023136"/>
    </source>
</evidence>
<dbReference type="HAMAP" id="MF_00033">
    <property type="entry name" value="MurG"/>
    <property type="match status" value="1"/>
</dbReference>
<dbReference type="NCBIfam" id="TIGR01133">
    <property type="entry name" value="murG"/>
    <property type="match status" value="1"/>
</dbReference>
<evidence type="ECO:0000256" key="1">
    <source>
        <dbReference type="ARBA" id="ARBA00022475"/>
    </source>
</evidence>
<keyword evidence="7 10" id="KW-0472">Membrane</keyword>
<feature type="binding site" evidence="10">
    <location>
        <position position="125"/>
    </location>
    <ligand>
        <name>UDP-N-acetyl-alpha-D-glucosamine</name>
        <dbReference type="ChEBI" id="CHEBI:57705"/>
    </ligand>
</feature>
<dbReference type="EMBL" id="FZOU01000003">
    <property type="protein sequence ID" value="SNS90847.1"/>
    <property type="molecule type" value="Genomic_DNA"/>
</dbReference>
<dbReference type="PANTHER" id="PTHR21015:SF22">
    <property type="entry name" value="GLYCOSYLTRANSFERASE"/>
    <property type="match status" value="1"/>
</dbReference>
<dbReference type="GO" id="GO:0005886">
    <property type="term" value="C:plasma membrane"/>
    <property type="evidence" value="ECO:0007669"/>
    <property type="project" value="UniProtKB-SubCell"/>
</dbReference>
<dbReference type="GO" id="GO:0005975">
    <property type="term" value="P:carbohydrate metabolic process"/>
    <property type="evidence" value="ECO:0007669"/>
    <property type="project" value="InterPro"/>
</dbReference>
<evidence type="ECO:0000256" key="4">
    <source>
        <dbReference type="ARBA" id="ARBA00022679"/>
    </source>
</evidence>
<dbReference type="SUPFAM" id="SSF53756">
    <property type="entry name" value="UDP-Glycosyltransferase/glycogen phosphorylase"/>
    <property type="match status" value="1"/>
</dbReference>
<dbReference type="GO" id="GO:0009252">
    <property type="term" value="P:peptidoglycan biosynthetic process"/>
    <property type="evidence" value="ECO:0007669"/>
    <property type="project" value="UniProtKB-UniRule"/>
</dbReference>
<dbReference type="Proteomes" id="UP000198356">
    <property type="component" value="Unassembled WGS sequence"/>
</dbReference>
<feature type="binding site" evidence="10">
    <location>
        <begin position="12"/>
        <end position="14"/>
    </location>
    <ligand>
        <name>UDP-N-acetyl-alpha-D-glucosamine</name>
        <dbReference type="ChEBI" id="CHEBI:57705"/>
    </ligand>
</feature>
<evidence type="ECO:0000313" key="13">
    <source>
        <dbReference type="EMBL" id="SNS90847.1"/>
    </source>
</evidence>
<dbReference type="PANTHER" id="PTHR21015">
    <property type="entry name" value="UDP-N-ACETYLGLUCOSAMINE--N-ACETYLMURAMYL-(PENTAPEPTIDE) PYROPHOSPHORYL-UNDECAPRENOL N-ACETYLGLUCOSAMINE TRANSFERASE 1"/>
    <property type="match status" value="1"/>
</dbReference>
<dbReference type="InterPro" id="IPR007235">
    <property type="entry name" value="Glyco_trans_28_C"/>
</dbReference>
<comment type="caution">
    <text evidence="10">Lacks conserved residue(s) required for the propagation of feature annotation.</text>
</comment>
<evidence type="ECO:0000313" key="14">
    <source>
        <dbReference type="Proteomes" id="UP000198356"/>
    </source>
</evidence>
<evidence type="ECO:0000256" key="9">
    <source>
        <dbReference type="ARBA" id="ARBA00023316"/>
    </source>
</evidence>
<dbReference type="AlphaFoldDB" id="A0A239IBB6"/>
<dbReference type="Pfam" id="PF04101">
    <property type="entry name" value="Glyco_tran_28_C"/>
    <property type="match status" value="1"/>
</dbReference>
<gene>
    <name evidence="10" type="primary">murG</name>
    <name evidence="13" type="ORF">SAMN05421770_10332</name>
</gene>
<dbReference type="GO" id="GO:0008360">
    <property type="term" value="P:regulation of cell shape"/>
    <property type="evidence" value="ECO:0007669"/>
    <property type="project" value="UniProtKB-KW"/>
</dbReference>
<dbReference type="InterPro" id="IPR006009">
    <property type="entry name" value="GlcNAc_MurG"/>
</dbReference>
<feature type="binding site" evidence="10">
    <location>
        <position position="186"/>
    </location>
    <ligand>
        <name>UDP-N-acetyl-alpha-D-glucosamine</name>
        <dbReference type="ChEBI" id="CHEBI:57705"/>
    </ligand>
</feature>
<protein>
    <recommendedName>
        <fullName evidence="10">UDP-N-acetylglucosamine--N-acetylmuramyl-(pentapeptide) pyrophosphoryl-undecaprenol N-acetylglucosamine transferase</fullName>
        <ecNumber evidence="10">2.4.1.227</ecNumber>
    </recommendedName>
    <alternativeName>
        <fullName evidence="10">Undecaprenyl-PP-MurNAc-pentapeptide-UDPGlcNAc GlcNAc transferase</fullName>
    </alternativeName>
</protein>
<keyword evidence="4 10" id="KW-0808">Transferase</keyword>
<comment type="pathway">
    <text evidence="10">Cell wall biogenesis; peptidoglycan biosynthesis.</text>
</comment>
<dbReference type="GO" id="GO:0071555">
    <property type="term" value="P:cell wall organization"/>
    <property type="evidence" value="ECO:0007669"/>
    <property type="project" value="UniProtKB-KW"/>
</dbReference>
<evidence type="ECO:0000256" key="2">
    <source>
        <dbReference type="ARBA" id="ARBA00022618"/>
    </source>
</evidence>
<keyword evidence="2 10" id="KW-0132">Cell division</keyword>
<comment type="function">
    <text evidence="10">Cell wall formation. Catalyzes the transfer of a GlcNAc subunit on undecaprenyl-pyrophosphoryl-MurNAc-pentapeptide (lipid intermediate I) to form undecaprenyl-pyrophosphoryl-MurNAc-(pentapeptide)GlcNAc (lipid intermediate II).</text>
</comment>
<dbReference type="GO" id="GO:0051301">
    <property type="term" value="P:cell division"/>
    <property type="evidence" value="ECO:0007669"/>
    <property type="project" value="UniProtKB-KW"/>
</dbReference>
<feature type="domain" description="Glycosyl transferase family 28 C-terminal" evidence="12">
    <location>
        <begin position="180"/>
        <end position="345"/>
    </location>
</feature>
<dbReference type="EC" id="2.4.1.227" evidence="10"/>
<comment type="similarity">
    <text evidence="10">Belongs to the glycosyltransferase 28 family. MurG subfamily.</text>
</comment>
<keyword evidence="9 10" id="KW-0961">Cell wall biogenesis/degradation</keyword>
<evidence type="ECO:0000256" key="10">
    <source>
        <dbReference type="HAMAP-Rule" id="MF_00033"/>
    </source>
</evidence>
<dbReference type="Pfam" id="PF03033">
    <property type="entry name" value="Glyco_transf_28"/>
    <property type="match status" value="1"/>
</dbReference>
<keyword evidence="3 10" id="KW-0328">Glycosyltransferase</keyword>
<dbReference type="CDD" id="cd03785">
    <property type="entry name" value="GT28_MurG"/>
    <property type="match status" value="1"/>
</dbReference>
<keyword evidence="6 10" id="KW-0573">Peptidoglycan synthesis</keyword>
<feature type="domain" description="Glycosyltransferase family 28 N-terminal" evidence="11">
    <location>
        <begin position="5"/>
        <end position="143"/>
    </location>
</feature>
<sequence>MPLRVLIAGGGTGGHVIPALAIARELRDSAGAEVRFVGTARGLETKLVPEAGFRLELIHVGQLKGVSLMTRLRTLGDLPLGILRCMGLLREFKPQVVVGVGGYASGPAMMAAILLGIPTLAFEPNAVPGLANRLVGKRVRAAAVNFQQTTRYFRNAVVTGIPVRKEFFALRPKTSGPLRLLVFGGSQGARVLNEILPKVAGGLLTRFPELEIVHQVGGRNVESSAAAYAASAVSSDRLLVLPYLDAMVDAIDAADLVVCRSGASTVAELAAAGKPSVLVPFAAAADDHQRKNADVLVAAGAASMITEAQLTPERLIAEVSALLEDEAMRLAMGEAARRLAHTDAAGEIARMCLRLAGRA</sequence>
<comment type="catalytic activity">
    <reaction evidence="10">
        <text>di-trans,octa-cis-undecaprenyl diphospho-N-acetyl-alpha-D-muramoyl-L-alanyl-D-glutamyl-meso-2,6-diaminopimeloyl-D-alanyl-D-alanine + UDP-N-acetyl-alpha-D-glucosamine = di-trans,octa-cis-undecaprenyl diphospho-[N-acetyl-alpha-D-glucosaminyl-(1-&gt;4)]-N-acetyl-alpha-D-muramoyl-L-alanyl-D-glutamyl-meso-2,6-diaminopimeloyl-D-alanyl-D-alanine + UDP + H(+)</text>
        <dbReference type="Rhea" id="RHEA:31227"/>
        <dbReference type="ChEBI" id="CHEBI:15378"/>
        <dbReference type="ChEBI" id="CHEBI:57705"/>
        <dbReference type="ChEBI" id="CHEBI:58223"/>
        <dbReference type="ChEBI" id="CHEBI:61387"/>
        <dbReference type="ChEBI" id="CHEBI:61388"/>
        <dbReference type="EC" id="2.4.1.227"/>
    </reaction>
</comment>
<evidence type="ECO:0000256" key="8">
    <source>
        <dbReference type="ARBA" id="ARBA00023306"/>
    </source>
</evidence>
<evidence type="ECO:0000259" key="12">
    <source>
        <dbReference type="Pfam" id="PF04101"/>
    </source>
</evidence>
<dbReference type="RefSeq" id="WP_342743552.1">
    <property type="nucleotide sequence ID" value="NZ_FZOU01000003.1"/>
</dbReference>
<keyword evidence="5 10" id="KW-0133">Cell shape</keyword>
<keyword evidence="1 10" id="KW-1003">Cell membrane</keyword>
<evidence type="ECO:0000256" key="5">
    <source>
        <dbReference type="ARBA" id="ARBA00022960"/>
    </source>
</evidence>
<dbReference type="GO" id="GO:0051991">
    <property type="term" value="F:UDP-N-acetyl-D-glucosamine:N-acetylmuramoyl-L-alanyl-D-glutamyl-meso-2,6-diaminopimelyl-D-alanyl-D-alanine-diphosphoundecaprenol 4-beta-N-acetylglucosaminlytransferase activity"/>
    <property type="evidence" value="ECO:0007669"/>
    <property type="project" value="RHEA"/>
</dbReference>
<dbReference type="UniPathway" id="UPA00219"/>
<dbReference type="Gene3D" id="3.40.50.2000">
    <property type="entry name" value="Glycogen Phosphorylase B"/>
    <property type="match status" value="2"/>
</dbReference>
<keyword evidence="8 10" id="KW-0131">Cell cycle</keyword>
<dbReference type="InterPro" id="IPR004276">
    <property type="entry name" value="GlycoTrans_28_N"/>
</dbReference>
<reference evidence="13 14" key="1">
    <citation type="submission" date="2017-06" db="EMBL/GenBank/DDBJ databases">
        <authorList>
            <person name="Kim H.J."/>
            <person name="Triplett B.A."/>
        </authorList>
    </citation>
    <scope>NUCLEOTIDE SEQUENCE [LARGE SCALE GENOMIC DNA]</scope>
    <source>
        <strain evidence="13 14">DSM 18704</strain>
    </source>
</reference>